<evidence type="ECO:0000256" key="1">
    <source>
        <dbReference type="ARBA" id="ARBA00004141"/>
    </source>
</evidence>
<sequence length="506" mass="54797">MATVAQPQRVPTVDDLRVKLCYICREEERFDNPEDPPRAWTHPCSCTLVAHESCLLQWIKAAQQDPGKANNALKCPQCGATYELESENPRILRFLNAFNDALSTAGKVVTVVGIVSLATSFGFTIYVVATSYGAFAVKEFLGEEMYNLLLTDEPSNWPWHAFIHLPIIPFSLILSRTRLFDSFPLVPLFLTWSSSPPVRTSSSSIASPSSRWRSSSSAWPQGSSSPFTSPIAWPPTPFMAMVFLPFIRIAYRRLFNTLTKYVMGTLPESAGGAAGPIRRVVLALGEEGPGPLRVHIGANIQQVNPQDAEGGAQAQQQGNEGDDNVAAAERTLRVTTSSLGRFIGGALLIPTISARMGSLLYRLSKHSSWLRAFLAIRDHPAPPAPAIRLYDGPPGSNAGLLKQVGSGMVAGLHIMAGGTPTWNAADPVWWRNAVGLGLFVVAKDCVRLLHLYLTKRELESRKVKSRSFAGVDIRELDLIDQPLHPETAGAGAGQGAPSVPADVPAV</sequence>
<feature type="region of interest" description="Disordered" evidence="8">
    <location>
        <begin position="304"/>
        <end position="323"/>
    </location>
</feature>
<dbReference type="STRING" id="139420.A0A371CJH4"/>
<keyword evidence="5" id="KW-0862">Zinc</keyword>
<name>A0A371CJH4_9APHY</name>
<evidence type="ECO:0000256" key="2">
    <source>
        <dbReference type="ARBA" id="ARBA00022692"/>
    </source>
</evidence>
<dbReference type="PROSITE" id="PS51292">
    <property type="entry name" value="ZF_RING_CH"/>
    <property type="match status" value="1"/>
</dbReference>
<keyword evidence="7 9" id="KW-0472">Membrane</keyword>
<gene>
    <name evidence="11" type="ORF">OH76DRAFT_1412981</name>
</gene>
<dbReference type="SUPFAM" id="SSF57850">
    <property type="entry name" value="RING/U-box"/>
    <property type="match status" value="1"/>
</dbReference>
<keyword evidence="12" id="KW-1185">Reference proteome</keyword>
<evidence type="ECO:0000313" key="11">
    <source>
        <dbReference type="EMBL" id="RDX40444.1"/>
    </source>
</evidence>
<keyword evidence="2 9" id="KW-0812">Transmembrane</keyword>
<feature type="region of interest" description="Disordered" evidence="8">
    <location>
        <begin position="484"/>
        <end position="506"/>
    </location>
</feature>
<evidence type="ECO:0000256" key="9">
    <source>
        <dbReference type="SAM" id="Phobius"/>
    </source>
</evidence>
<feature type="domain" description="RING-CH-type" evidence="10">
    <location>
        <begin position="13"/>
        <end position="85"/>
    </location>
</feature>
<evidence type="ECO:0000256" key="5">
    <source>
        <dbReference type="ARBA" id="ARBA00022833"/>
    </source>
</evidence>
<evidence type="ECO:0000259" key="10">
    <source>
        <dbReference type="PROSITE" id="PS51292"/>
    </source>
</evidence>
<feature type="region of interest" description="Disordered" evidence="8">
    <location>
        <begin position="194"/>
        <end position="226"/>
    </location>
</feature>
<accession>A0A371CJH4</accession>
<organism evidence="11 12">
    <name type="scientific">Lentinus brumalis</name>
    <dbReference type="NCBI Taxonomy" id="2498619"/>
    <lineage>
        <taxon>Eukaryota</taxon>
        <taxon>Fungi</taxon>
        <taxon>Dikarya</taxon>
        <taxon>Basidiomycota</taxon>
        <taxon>Agaricomycotina</taxon>
        <taxon>Agaricomycetes</taxon>
        <taxon>Polyporales</taxon>
        <taxon>Polyporaceae</taxon>
        <taxon>Lentinus</taxon>
    </lineage>
</organism>
<dbReference type="InterPro" id="IPR013083">
    <property type="entry name" value="Znf_RING/FYVE/PHD"/>
</dbReference>
<evidence type="ECO:0000256" key="6">
    <source>
        <dbReference type="ARBA" id="ARBA00022989"/>
    </source>
</evidence>
<dbReference type="PANTHER" id="PTHR46283">
    <property type="entry name" value="E3 UBIQUITIN-PROTEIN LIGASE MARCH5"/>
    <property type="match status" value="1"/>
</dbReference>
<feature type="compositionally biased region" description="Low complexity" evidence="8">
    <location>
        <begin position="194"/>
        <end position="225"/>
    </location>
</feature>
<dbReference type="Gene3D" id="3.30.40.10">
    <property type="entry name" value="Zinc/RING finger domain, C3HC4 (zinc finger)"/>
    <property type="match status" value="1"/>
</dbReference>
<dbReference type="Pfam" id="PF12906">
    <property type="entry name" value="RINGv"/>
    <property type="match status" value="1"/>
</dbReference>
<dbReference type="Proteomes" id="UP000256964">
    <property type="component" value="Unassembled WGS sequence"/>
</dbReference>
<evidence type="ECO:0000256" key="7">
    <source>
        <dbReference type="ARBA" id="ARBA00023136"/>
    </source>
</evidence>
<reference evidence="11 12" key="1">
    <citation type="journal article" date="2018" name="Biotechnol. Biofuels">
        <title>Integrative visual omics of the white-rot fungus Polyporus brumalis exposes the biotechnological potential of its oxidative enzymes for delignifying raw plant biomass.</title>
        <authorList>
            <person name="Miyauchi S."/>
            <person name="Rancon A."/>
            <person name="Drula E."/>
            <person name="Hage H."/>
            <person name="Chaduli D."/>
            <person name="Favel A."/>
            <person name="Grisel S."/>
            <person name="Henrissat B."/>
            <person name="Herpoel-Gimbert I."/>
            <person name="Ruiz-Duenas F.J."/>
            <person name="Chevret D."/>
            <person name="Hainaut M."/>
            <person name="Lin J."/>
            <person name="Wang M."/>
            <person name="Pangilinan J."/>
            <person name="Lipzen A."/>
            <person name="Lesage-Meessen L."/>
            <person name="Navarro D."/>
            <person name="Riley R."/>
            <person name="Grigoriev I.V."/>
            <person name="Zhou S."/>
            <person name="Raouche S."/>
            <person name="Rosso M.N."/>
        </authorList>
    </citation>
    <scope>NUCLEOTIDE SEQUENCE [LARGE SCALE GENOMIC DNA]</scope>
    <source>
        <strain evidence="11 12">BRFM 1820</strain>
    </source>
</reference>
<feature type="compositionally biased region" description="Low complexity" evidence="8">
    <location>
        <begin position="306"/>
        <end position="319"/>
    </location>
</feature>
<evidence type="ECO:0000256" key="8">
    <source>
        <dbReference type="SAM" id="MobiDB-lite"/>
    </source>
</evidence>
<dbReference type="OrthoDB" id="5817083at2759"/>
<feature type="transmembrane region" description="Helical" evidence="9">
    <location>
        <begin position="108"/>
        <end position="137"/>
    </location>
</feature>
<proteinExistence type="predicted"/>
<dbReference type="InterPro" id="IPR011016">
    <property type="entry name" value="Znf_RING-CH"/>
</dbReference>
<dbReference type="GO" id="GO:0016020">
    <property type="term" value="C:membrane"/>
    <property type="evidence" value="ECO:0007669"/>
    <property type="project" value="UniProtKB-SubCell"/>
</dbReference>
<dbReference type="GO" id="GO:0008270">
    <property type="term" value="F:zinc ion binding"/>
    <property type="evidence" value="ECO:0007669"/>
    <property type="project" value="UniProtKB-KW"/>
</dbReference>
<protein>
    <recommendedName>
        <fullName evidence="10">RING-CH-type domain-containing protein</fullName>
    </recommendedName>
</protein>
<dbReference type="EMBL" id="KZ857555">
    <property type="protein sequence ID" value="RDX40444.1"/>
    <property type="molecule type" value="Genomic_DNA"/>
</dbReference>
<evidence type="ECO:0000313" key="12">
    <source>
        <dbReference type="Proteomes" id="UP000256964"/>
    </source>
</evidence>
<evidence type="ECO:0000256" key="4">
    <source>
        <dbReference type="ARBA" id="ARBA00022771"/>
    </source>
</evidence>
<dbReference type="SMART" id="SM00744">
    <property type="entry name" value="RINGv"/>
    <property type="match status" value="1"/>
</dbReference>
<keyword evidence="4" id="KW-0863">Zinc-finger</keyword>
<keyword evidence="6 9" id="KW-1133">Transmembrane helix</keyword>
<dbReference type="AlphaFoldDB" id="A0A371CJH4"/>
<evidence type="ECO:0000256" key="3">
    <source>
        <dbReference type="ARBA" id="ARBA00022723"/>
    </source>
</evidence>
<comment type="subcellular location">
    <subcellularLocation>
        <location evidence="1">Membrane</location>
        <topology evidence="1">Multi-pass membrane protein</topology>
    </subcellularLocation>
</comment>
<keyword evidence="3" id="KW-0479">Metal-binding</keyword>